<reference evidence="3 4" key="1">
    <citation type="submission" date="2019-03" db="EMBL/GenBank/DDBJ databases">
        <authorList>
            <person name="He R.-H."/>
        </authorList>
    </citation>
    <scope>NUCLEOTIDE SEQUENCE [LARGE SCALE GENOMIC DNA]</scope>
    <source>
        <strain evidence="4">SH 714</strain>
    </source>
</reference>
<sequence length="302" mass="34615">MSTSFEQLINTAKIGSYEYVDLNEIVKLALNENIQPSENDDKRVLFLGIDLQNDFMEEGALGVPGAHGDVERINKFLYNNMDQITEVAVSLDTHSLNQIFHPSWWVDPEGKHPEPFTIITSEDVDHGKWKPVYEQEISIDYVKKLEVLGQKQLCIWPYHCIEGTPGASLESQFARMAHFHSVIRNTTLKKIVKGKDPYSEMYGIIKPEYSRDNQTNRELLAYIREFDEVYIAGQAESHCVYETVRQIAEHFADDLQWTKKIYVLKDGMSCIPGFEEENAKAWQALIDQYGIQLVESSKVTAS</sequence>
<name>A0A4Y8INP5_9BACI</name>
<dbReference type="Proteomes" id="UP000297975">
    <property type="component" value="Unassembled WGS sequence"/>
</dbReference>
<comment type="similarity">
    <text evidence="1">Belongs to the isochorismatase family.</text>
</comment>
<evidence type="ECO:0000256" key="2">
    <source>
        <dbReference type="ARBA" id="ARBA00022801"/>
    </source>
</evidence>
<dbReference type="GO" id="GO:0016787">
    <property type="term" value="F:hydrolase activity"/>
    <property type="evidence" value="ECO:0007669"/>
    <property type="project" value="UniProtKB-KW"/>
</dbReference>
<dbReference type="PANTHER" id="PTHR11080">
    <property type="entry name" value="PYRAZINAMIDASE/NICOTINAMIDASE"/>
    <property type="match status" value="1"/>
</dbReference>
<accession>A0A4Y8INP5</accession>
<dbReference type="OrthoDB" id="9796485at2"/>
<protein>
    <recommendedName>
        <fullName evidence="5">Nicotinamidase</fullName>
    </recommendedName>
</protein>
<dbReference type="InterPro" id="IPR052347">
    <property type="entry name" value="Isochorismatase_Nicotinamidase"/>
</dbReference>
<dbReference type="InterPro" id="IPR036380">
    <property type="entry name" value="Isochorismatase-like_sf"/>
</dbReference>
<organism evidence="3 4">
    <name type="scientific">Filobacillus milosensis</name>
    <dbReference type="NCBI Taxonomy" id="94137"/>
    <lineage>
        <taxon>Bacteria</taxon>
        <taxon>Bacillati</taxon>
        <taxon>Bacillota</taxon>
        <taxon>Bacilli</taxon>
        <taxon>Bacillales</taxon>
        <taxon>Bacillaceae</taxon>
        <taxon>Filobacillus</taxon>
    </lineage>
</organism>
<dbReference type="SUPFAM" id="SSF52499">
    <property type="entry name" value="Isochorismatase-like hydrolases"/>
    <property type="match status" value="1"/>
</dbReference>
<comment type="caution">
    <text evidence="3">The sequence shown here is derived from an EMBL/GenBank/DDBJ whole genome shotgun (WGS) entry which is preliminary data.</text>
</comment>
<evidence type="ECO:0008006" key="5">
    <source>
        <dbReference type="Google" id="ProtNLM"/>
    </source>
</evidence>
<dbReference type="AlphaFoldDB" id="A0A4Y8INP5"/>
<evidence type="ECO:0000313" key="3">
    <source>
        <dbReference type="EMBL" id="TFB21849.1"/>
    </source>
</evidence>
<keyword evidence="2" id="KW-0378">Hydrolase</keyword>
<evidence type="ECO:0000313" key="4">
    <source>
        <dbReference type="Proteomes" id="UP000297975"/>
    </source>
</evidence>
<dbReference type="EMBL" id="SOPW01000007">
    <property type="protein sequence ID" value="TFB21849.1"/>
    <property type="molecule type" value="Genomic_DNA"/>
</dbReference>
<evidence type="ECO:0000256" key="1">
    <source>
        <dbReference type="ARBA" id="ARBA00006336"/>
    </source>
</evidence>
<dbReference type="Gene3D" id="3.40.50.850">
    <property type="entry name" value="Isochorismatase-like"/>
    <property type="match status" value="1"/>
</dbReference>
<gene>
    <name evidence="3" type="ORF">E3U55_08185</name>
</gene>
<keyword evidence="4" id="KW-1185">Reference proteome</keyword>
<dbReference type="PANTHER" id="PTHR11080:SF2">
    <property type="entry name" value="LD05707P"/>
    <property type="match status" value="1"/>
</dbReference>
<proteinExistence type="inferred from homology"/>